<evidence type="ECO:0000313" key="4">
    <source>
        <dbReference type="Proteomes" id="UP001596523"/>
    </source>
</evidence>
<accession>A0ABW2JX51</accession>
<sequence>MTVTRCPIAIDPLGHDVHHEIARIRKEGRAVKVELPGGVQAWSVTSHDLVRRLLTDPRVSKDAYRHWPAWINGEVGPEWPLSIWVSVQNMVTAYGADHTRLRKPVATAFTMRRVNALRPRVEAITDDLLNRLAALDVRQVVDLRAELAHPLPNQVVCELFGVPEEVRGDLHAIIKGFFRTSATVEEAQANGMSLYATMAKFVAIKQEETGTDDLTHALIRAWQADEATLSEKELVDSLTLLLTAGYETTVNLIDNAISALLTHPGQLELVRSGKATWSDVVEETLRWQPSGANGILRFAVDDIELGEVCIPKGDAIVISFAGAGRDPIVHNNPDHFDITRPTSREHIAFGHGAHYCLGASLARLEAEVALAALFESFPLLTLAVPAGQLRPQPSFISNGHREVPVWLHGRP</sequence>
<keyword evidence="4" id="KW-1185">Reference proteome</keyword>
<dbReference type="PANTHER" id="PTHR46696:SF1">
    <property type="entry name" value="CYTOCHROME P450 YJIB-RELATED"/>
    <property type="match status" value="1"/>
</dbReference>
<dbReference type="InterPro" id="IPR001128">
    <property type="entry name" value="Cyt_P450"/>
</dbReference>
<comment type="caution">
    <text evidence="3">The sequence shown here is derived from an EMBL/GenBank/DDBJ whole genome shotgun (WGS) entry which is preliminary data.</text>
</comment>
<keyword evidence="2" id="KW-0349">Heme</keyword>
<dbReference type="PRINTS" id="PR00385">
    <property type="entry name" value="P450"/>
</dbReference>
<dbReference type="InterPro" id="IPR036396">
    <property type="entry name" value="Cyt_P450_sf"/>
</dbReference>
<keyword evidence="2" id="KW-0479">Metal-binding</keyword>
<evidence type="ECO:0000256" key="2">
    <source>
        <dbReference type="RuleBase" id="RU000461"/>
    </source>
</evidence>
<dbReference type="EMBL" id="JBHTCF010000040">
    <property type="protein sequence ID" value="MFC7310680.1"/>
    <property type="molecule type" value="Genomic_DNA"/>
</dbReference>
<name>A0ABW2JX51_9ACTN</name>
<dbReference type="InterPro" id="IPR017972">
    <property type="entry name" value="Cyt_P450_CS"/>
</dbReference>
<dbReference type="PANTHER" id="PTHR46696">
    <property type="entry name" value="P450, PUTATIVE (EUROFUNG)-RELATED"/>
    <property type="match status" value="1"/>
</dbReference>
<dbReference type="InterPro" id="IPR002397">
    <property type="entry name" value="Cyt_P450_B"/>
</dbReference>
<keyword evidence="2" id="KW-0503">Monooxygenase</keyword>
<dbReference type="SUPFAM" id="SSF48264">
    <property type="entry name" value="Cytochrome P450"/>
    <property type="match status" value="1"/>
</dbReference>
<protein>
    <submittedName>
        <fullName evidence="3">Cytochrome P450</fullName>
    </submittedName>
</protein>
<dbReference type="CDD" id="cd11029">
    <property type="entry name" value="CYP107-like"/>
    <property type="match status" value="1"/>
</dbReference>
<keyword evidence="2" id="KW-0560">Oxidoreductase</keyword>
<proteinExistence type="inferred from homology"/>
<dbReference type="Pfam" id="PF00067">
    <property type="entry name" value="p450"/>
    <property type="match status" value="1"/>
</dbReference>
<gene>
    <name evidence="3" type="ORF">ACFQVC_41520</name>
</gene>
<comment type="similarity">
    <text evidence="1 2">Belongs to the cytochrome P450 family.</text>
</comment>
<dbReference type="Proteomes" id="UP001596523">
    <property type="component" value="Unassembled WGS sequence"/>
</dbReference>
<dbReference type="PRINTS" id="PR00359">
    <property type="entry name" value="BP450"/>
</dbReference>
<dbReference type="Gene3D" id="1.10.630.10">
    <property type="entry name" value="Cytochrome P450"/>
    <property type="match status" value="1"/>
</dbReference>
<keyword evidence="2" id="KW-0408">Iron</keyword>
<organism evidence="3 4">
    <name type="scientific">Streptomyces monticola</name>
    <dbReference type="NCBI Taxonomy" id="2666263"/>
    <lineage>
        <taxon>Bacteria</taxon>
        <taxon>Bacillati</taxon>
        <taxon>Actinomycetota</taxon>
        <taxon>Actinomycetes</taxon>
        <taxon>Kitasatosporales</taxon>
        <taxon>Streptomycetaceae</taxon>
        <taxon>Streptomyces</taxon>
    </lineage>
</organism>
<evidence type="ECO:0000256" key="1">
    <source>
        <dbReference type="ARBA" id="ARBA00010617"/>
    </source>
</evidence>
<evidence type="ECO:0000313" key="3">
    <source>
        <dbReference type="EMBL" id="MFC7310680.1"/>
    </source>
</evidence>
<reference evidence="4" key="1">
    <citation type="journal article" date="2019" name="Int. J. Syst. Evol. Microbiol.">
        <title>The Global Catalogue of Microorganisms (GCM) 10K type strain sequencing project: providing services to taxonomists for standard genome sequencing and annotation.</title>
        <authorList>
            <consortium name="The Broad Institute Genomics Platform"/>
            <consortium name="The Broad Institute Genome Sequencing Center for Infectious Disease"/>
            <person name="Wu L."/>
            <person name="Ma J."/>
        </authorList>
    </citation>
    <scope>NUCLEOTIDE SEQUENCE [LARGE SCALE GENOMIC DNA]</scope>
    <source>
        <strain evidence="4">SYNS20</strain>
    </source>
</reference>
<dbReference type="PROSITE" id="PS00086">
    <property type="entry name" value="CYTOCHROME_P450"/>
    <property type="match status" value="1"/>
</dbReference>
<dbReference type="RefSeq" id="WP_381841660.1">
    <property type="nucleotide sequence ID" value="NZ_JBHTCF010000040.1"/>
</dbReference>